<feature type="compositionally biased region" description="Basic and acidic residues" evidence="1">
    <location>
        <begin position="71"/>
        <end position="85"/>
    </location>
</feature>
<comment type="caution">
    <text evidence="2">The sequence shown here is derived from an EMBL/GenBank/DDBJ whole genome shotgun (WGS) entry which is preliminary data.</text>
</comment>
<gene>
    <name evidence="2" type="ORF">E5676_scaffold811G00610</name>
</gene>
<evidence type="ECO:0000313" key="2">
    <source>
        <dbReference type="EMBL" id="TYK19850.1"/>
    </source>
</evidence>
<evidence type="ECO:0000313" key="3">
    <source>
        <dbReference type="Proteomes" id="UP000321947"/>
    </source>
</evidence>
<dbReference type="EMBL" id="SSTD01006490">
    <property type="protein sequence ID" value="TYK19850.1"/>
    <property type="molecule type" value="Genomic_DNA"/>
</dbReference>
<reference evidence="2 3" key="1">
    <citation type="submission" date="2019-08" db="EMBL/GenBank/DDBJ databases">
        <title>Draft genome sequences of two oriental melons (Cucumis melo L. var makuwa).</title>
        <authorList>
            <person name="Kwon S.-Y."/>
        </authorList>
    </citation>
    <scope>NUCLEOTIDE SEQUENCE [LARGE SCALE GENOMIC DNA]</scope>
    <source>
        <strain evidence="3">cv. Chang Bougi</strain>
        <tissue evidence="2">Leaf</tissue>
    </source>
</reference>
<protein>
    <submittedName>
        <fullName evidence="2">Uncharacterized protein</fullName>
    </submittedName>
</protein>
<organism evidence="2 3">
    <name type="scientific">Cucumis melo var. makuwa</name>
    <name type="common">Oriental melon</name>
    <dbReference type="NCBI Taxonomy" id="1194695"/>
    <lineage>
        <taxon>Eukaryota</taxon>
        <taxon>Viridiplantae</taxon>
        <taxon>Streptophyta</taxon>
        <taxon>Embryophyta</taxon>
        <taxon>Tracheophyta</taxon>
        <taxon>Spermatophyta</taxon>
        <taxon>Magnoliopsida</taxon>
        <taxon>eudicotyledons</taxon>
        <taxon>Gunneridae</taxon>
        <taxon>Pentapetalae</taxon>
        <taxon>rosids</taxon>
        <taxon>fabids</taxon>
        <taxon>Cucurbitales</taxon>
        <taxon>Cucurbitaceae</taxon>
        <taxon>Benincaseae</taxon>
        <taxon>Cucumis</taxon>
    </lineage>
</organism>
<feature type="region of interest" description="Disordered" evidence="1">
    <location>
        <begin position="52"/>
        <end position="85"/>
    </location>
</feature>
<accession>A0A5D3D8Q5</accession>
<dbReference type="AlphaFoldDB" id="A0A5D3D8Q5"/>
<proteinExistence type="predicted"/>
<name>A0A5D3D8Q5_CUCMM</name>
<evidence type="ECO:0000256" key="1">
    <source>
        <dbReference type="SAM" id="MobiDB-lite"/>
    </source>
</evidence>
<dbReference type="Proteomes" id="UP000321947">
    <property type="component" value="Unassembled WGS sequence"/>
</dbReference>
<sequence length="123" mass="14136">MWDFDRITDLVCDPFTPIEDEIKNLEDVSLVPVGSPRKEVLEKVVDDPLLKGKGITSKIASETHPPSPPKETSKQHDTAKESDEKDEYFKFIENNFGKPMRDGFEDMFQCQANFQESQLRSEK</sequence>